<evidence type="ECO:0000313" key="11">
    <source>
        <dbReference type="Proteomes" id="UP000036923"/>
    </source>
</evidence>
<evidence type="ECO:0000256" key="7">
    <source>
        <dbReference type="ARBA" id="ARBA00022967"/>
    </source>
</evidence>
<dbReference type="RefSeq" id="WP_036945048.1">
    <property type="nucleotide sequence ID" value="NZ_JQKC01000042.1"/>
</dbReference>
<feature type="domain" description="ABC transporter" evidence="9">
    <location>
        <begin position="6"/>
        <end position="244"/>
    </location>
</feature>
<dbReference type="NCBIfam" id="TIGR04520">
    <property type="entry name" value="ECF_ATPase_1"/>
    <property type="match status" value="1"/>
</dbReference>
<protein>
    <submittedName>
        <fullName evidence="10">Phosphonate-transporting ATPase</fullName>
        <ecNumber evidence="10">3.6.3.28</ecNumber>
    </submittedName>
</protein>
<dbReference type="Gene3D" id="3.40.50.300">
    <property type="entry name" value="P-loop containing nucleotide triphosphate hydrolases"/>
    <property type="match status" value="1"/>
</dbReference>
<dbReference type="GO" id="GO:0016887">
    <property type="term" value="F:ATP hydrolysis activity"/>
    <property type="evidence" value="ECO:0007669"/>
    <property type="project" value="InterPro"/>
</dbReference>
<evidence type="ECO:0000259" key="9">
    <source>
        <dbReference type="PROSITE" id="PS50893"/>
    </source>
</evidence>
<dbReference type="SMART" id="SM00382">
    <property type="entry name" value="AAA"/>
    <property type="match status" value="1"/>
</dbReference>
<dbReference type="InterPro" id="IPR050095">
    <property type="entry name" value="ECF_ABC_transporter_ATP-bd"/>
</dbReference>
<dbReference type="AlphaFoldDB" id="A0A0L6JN57"/>
<dbReference type="EC" id="3.6.3.28" evidence="10"/>
<dbReference type="Pfam" id="PF00005">
    <property type="entry name" value="ABC_tran"/>
    <property type="match status" value="1"/>
</dbReference>
<evidence type="ECO:0000256" key="6">
    <source>
        <dbReference type="ARBA" id="ARBA00022840"/>
    </source>
</evidence>
<dbReference type="PANTHER" id="PTHR43553:SF24">
    <property type="entry name" value="ENERGY-COUPLING FACTOR TRANSPORTER ATP-BINDING PROTEIN ECFA1"/>
    <property type="match status" value="1"/>
</dbReference>
<dbReference type="InterPro" id="IPR003593">
    <property type="entry name" value="AAA+_ATPase"/>
</dbReference>
<name>A0A0L6JN57_9FIRM</name>
<accession>A0A0L6JN57</accession>
<keyword evidence="8" id="KW-0472">Membrane</keyword>
<dbReference type="PANTHER" id="PTHR43553">
    <property type="entry name" value="HEAVY METAL TRANSPORTER"/>
    <property type="match status" value="1"/>
</dbReference>
<dbReference type="FunFam" id="3.40.50.300:FF:000224">
    <property type="entry name" value="Energy-coupling factor transporter ATP-binding protein EcfA"/>
    <property type="match status" value="1"/>
</dbReference>
<dbReference type="PROSITE" id="PS50893">
    <property type="entry name" value="ABC_TRANSPORTER_2"/>
    <property type="match status" value="1"/>
</dbReference>
<dbReference type="InterPro" id="IPR017871">
    <property type="entry name" value="ABC_transporter-like_CS"/>
</dbReference>
<comment type="similarity">
    <text evidence="2">Belongs to the ABC transporter superfamily.</text>
</comment>
<keyword evidence="10" id="KW-0378">Hydrolase</keyword>
<keyword evidence="3" id="KW-0813">Transport</keyword>
<proteinExistence type="inferred from homology"/>
<keyword evidence="6" id="KW-0067">ATP-binding</keyword>
<dbReference type="SUPFAM" id="SSF52540">
    <property type="entry name" value="P-loop containing nucleoside triphosphate hydrolases"/>
    <property type="match status" value="1"/>
</dbReference>
<evidence type="ECO:0000256" key="5">
    <source>
        <dbReference type="ARBA" id="ARBA00022741"/>
    </source>
</evidence>
<dbReference type="STRING" id="398512.Bccel_2504"/>
<evidence type="ECO:0000256" key="1">
    <source>
        <dbReference type="ARBA" id="ARBA00004202"/>
    </source>
</evidence>
<organism evidence="10 11">
    <name type="scientific">Pseudobacteroides cellulosolvens ATCC 35603 = DSM 2933</name>
    <dbReference type="NCBI Taxonomy" id="398512"/>
    <lineage>
        <taxon>Bacteria</taxon>
        <taxon>Bacillati</taxon>
        <taxon>Bacillota</taxon>
        <taxon>Clostridia</taxon>
        <taxon>Eubacteriales</taxon>
        <taxon>Oscillospiraceae</taxon>
        <taxon>Pseudobacteroides</taxon>
    </lineage>
</organism>
<evidence type="ECO:0000256" key="3">
    <source>
        <dbReference type="ARBA" id="ARBA00022448"/>
    </source>
</evidence>
<reference evidence="11" key="1">
    <citation type="submission" date="2015-07" db="EMBL/GenBank/DDBJ databases">
        <title>Near-Complete Genome Sequence of the Cellulolytic Bacterium Bacteroides (Pseudobacteroides) cellulosolvens ATCC 35603.</title>
        <authorList>
            <person name="Dassa B."/>
            <person name="Utturkar S.M."/>
            <person name="Klingeman D.M."/>
            <person name="Hurt R.A."/>
            <person name="Keller M."/>
            <person name="Xu J."/>
            <person name="Reddy Y.H.K."/>
            <person name="Borovok I."/>
            <person name="Grinberg I.R."/>
            <person name="Lamed R."/>
            <person name="Zhivin O."/>
            <person name="Bayer E.A."/>
            <person name="Brown S.D."/>
        </authorList>
    </citation>
    <scope>NUCLEOTIDE SEQUENCE [LARGE SCALE GENOMIC DNA]</scope>
    <source>
        <strain evidence="11">DSM 2933</strain>
    </source>
</reference>
<dbReference type="eggNOG" id="COG1122">
    <property type="taxonomic scope" value="Bacteria"/>
</dbReference>
<dbReference type="GO" id="GO:0043190">
    <property type="term" value="C:ATP-binding cassette (ABC) transporter complex"/>
    <property type="evidence" value="ECO:0007669"/>
    <property type="project" value="TreeGrafter"/>
</dbReference>
<dbReference type="PATRIC" id="fig|398512.5.peg.2610"/>
<dbReference type="InterPro" id="IPR015856">
    <property type="entry name" value="ABC_transpr_CbiO/EcfA_su"/>
</dbReference>
<dbReference type="NCBIfam" id="NF010167">
    <property type="entry name" value="PRK13648.1"/>
    <property type="match status" value="1"/>
</dbReference>
<dbReference type="PROSITE" id="PS00211">
    <property type="entry name" value="ABC_TRANSPORTER_1"/>
    <property type="match status" value="1"/>
</dbReference>
<comment type="caution">
    <text evidence="10">The sequence shown here is derived from an EMBL/GenBank/DDBJ whole genome shotgun (WGS) entry which is preliminary data.</text>
</comment>
<dbReference type="InterPro" id="IPR030947">
    <property type="entry name" value="EcfA_1"/>
</dbReference>
<dbReference type="InterPro" id="IPR003439">
    <property type="entry name" value="ABC_transporter-like_ATP-bd"/>
</dbReference>
<dbReference type="OrthoDB" id="9784332at2"/>
<keyword evidence="4" id="KW-1003">Cell membrane</keyword>
<evidence type="ECO:0000313" key="10">
    <source>
        <dbReference type="EMBL" id="KNY27236.1"/>
    </source>
</evidence>
<evidence type="ECO:0000256" key="8">
    <source>
        <dbReference type="ARBA" id="ARBA00023136"/>
    </source>
</evidence>
<dbReference type="EMBL" id="LGTC01000001">
    <property type="protein sequence ID" value="KNY27236.1"/>
    <property type="molecule type" value="Genomic_DNA"/>
</dbReference>
<keyword evidence="7" id="KW-1278">Translocase</keyword>
<evidence type="ECO:0000256" key="4">
    <source>
        <dbReference type="ARBA" id="ARBA00022475"/>
    </source>
</evidence>
<dbReference type="GO" id="GO:0042626">
    <property type="term" value="F:ATPase-coupled transmembrane transporter activity"/>
    <property type="evidence" value="ECO:0007669"/>
    <property type="project" value="TreeGrafter"/>
</dbReference>
<dbReference type="InterPro" id="IPR027417">
    <property type="entry name" value="P-loop_NTPase"/>
</dbReference>
<dbReference type="CDD" id="cd03225">
    <property type="entry name" value="ABC_cobalt_CbiO_domain1"/>
    <property type="match status" value="1"/>
</dbReference>
<comment type="subcellular location">
    <subcellularLocation>
        <location evidence="1">Cell membrane</location>
        <topology evidence="1">Peripheral membrane protein</topology>
    </subcellularLocation>
</comment>
<sequence length="291" mass="32509">MDKKRIELRNVHYTYNKGKSNKEETLRKIDLKIEQGEFISIIGRNGSGKSTLAKLLNALIVPGEGTVYIGNIDTKDNNFIWEIRSSIGMVFQNPENQIVATSVEEDVAFGPENLGIPPTEMRERVDGALKAVGLYEYAIHQTAFLSGGQKQRVAIAGILAMKPKCIVMDEATSMLDPEGRREVMETVRELNRKHGITIIHISHHMEEACLFDRVIVIEKGSIIMDGKPNEIFSKVDVIKELGLDVPQITELLYELNKNGIKLPLDIGNIEEAACKLIKVIMDECGRDGYSN</sequence>
<keyword evidence="11" id="KW-1185">Reference proteome</keyword>
<dbReference type="GO" id="GO:0005524">
    <property type="term" value="F:ATP binding"/>
    <property type="evidence" value="ECO:0007669"/>
    <property type="project" value="UniProtKB-KW"/>
</dbReference>
<gene>
    <name evidence="10" type="ORF">Bccel_2504</name>
</gene>
<keyword evidence="5" id="KW-0547">Nucleotide-binding</keyword>
<evidence type="ECO:0000256" key="2">
    <source>
        <dbReference type="ARBA" id="ARBA00005417"/>
    </source>
</evidence>
<dbReference type="Proteomes" id="UP000036923">
    <property type="component" value="Unassembled WGS sequence"/>
</dbReference>